<feature type="signal peptide" evidence="1">
    <location>
        <begin position="1"/>
        <end position="27"/>
    </location>
</feature>
<sequence length="631" mass="72325">MKRNPACWLLRCMIAVMVWSVGVTATAQTVYTVPDARGKDGCKACDELMRNKPAEVLFGIDISEGEVYFSISDKVWFQKIFSSPRDGVAIDIITKDRYKCGKDLPEKTLPVGRFLKPLYLAELKAGLQEFDGHIRVKMGNLPKELLQKEIEGNLAIIKNGQICDYQTFVNIDRSLWDLLPMGLFADTLMQEQTALSDTVVHRLFFTRQMQMVIPFAKSKAVFHEADIKALRDTLAKHNLYVRQMDIRAYSSVEGSVTANELLQRKRAAAVVAGLQKYQHAPIQHTITSFENWVEFYKDVEDTDFDELGYLTKAEVKQKLKNATLLGKIEPLLQKERKAVVTVYLDNNSGVETVPDTALYTRFNQAVKEKRIGQASLLQKEVFSRIAAGHLPEEYMSKLEIPREKDNTILLVNEQTYLYELGFINATAAIKEYQELLKLAPDNGKIRYNICALLLTVWRYNASDIKVDEVKTAIWSLSRYGIDTLLVKRLQVNYHILLSEYHMKQLEYDKKDSAVAFVADNYPGLTLTDRELLSLAKYLCSYGWFTKSEELLEPRVTEINVEEDLLFYYLNLQLFHPASYEEDSFESIVLNAVTLNKKRFCGFFHSINNGGASFQLLEDEILRDMYCEYCKP</sequence>
<dbReference type="Proteomes" id="UP000186917">
    <property type="component" value="Unassembled WGS sequence"/>
</dbReference>
<accession>A0A1N7MZ95</accession>
<evidence type="ECO:0000313" key="2">
    <source>
        <dbReference type="EMBL" id="SIS91443.1"/>
    </source>
</evidence>
<feature type="chain" id="PRO_5013201724" evidence="1">
    <location>
        <begin position="28"/>
        <end position="631"/>
    </location>
</feature>
<dbReference type="AlphaFoldDB" id="A0A1N7MZ95"/>
<protein>
    <submittedName>
        <fullName evidence="2">Uncharacterized protein</fullName>
    </submittedName>
</protein>
<gene>
    <name evidence="2" type="ORF">SAMN05421788_10259</name>
</gene>
<evidence type="ECO:0000256" key="1">
    <source>
        <dbReference type="SAM" id="SignalP"/>
    </source>
</evidence>
<keyword evidence="1" id="KW-0732">Signal</keyword>
<keyword evidence="3" id="KW-1185">Reference proteome</keyword>
<reference evidence="3" key="1">
    <citation type="submission" date="2017-01" db="EMBL/GenBank/DDBJ databases">
        <authorList>
            <person name="Varghese N."/>
            <person name="Submissions S."/>
        </authorList>
    </citation>
    <scope>NUCLEOTIDE SEQUENCE [LARGE SCALE GENOMIC DNA]</scope>
    <source>
        <strain evidence="3">DSM 21054</strain>
    </source>
</reference>
<dbReference type="EMBL" id="FTOR01000002">
    <property type="protein sequence ID" value="SIS91443.1"/>
    <property type="molecule type" value="Genomic_DNA"/>
</dbReference>
<proteinExistence type="predicted"/>
<organism evidence="2 3">
    <name type="scientific">Filimonas lacunae</name>
    <dbReference type="NCBI Taxonomy" id="477680"/>
    <lineage>
        <taxon>Bacteria</taxon>
        <taxon>Pseudomonadati</taxon>
        <taxon>Bacteroidota</taxon>
        <taxon>Chitinophagia</taxon>
        <taxon>Chitinophagales</taxon>
        <taxon>Chitinophagaceae</taxon>
        <taxon>Filimonas</taxon>
    </lineage>
</organism>
<dbReference type="RefSeq" id="WP_096511077.1">
    <property type="nucleotide sequence ID" value="NZ_AP017422.1"/>
</dbReference>
<evidence type="ECO:0000313" key="3">
    <source>
        <dbReference type="Proteomes" id="UP000186917"/>
    </source>
</evidence>
<dbReference type="STRING" id="477680.SAMN05421788_10259"/>
<name>A0A1N7MZ95_9BACT</name>
<dbReference type="OrthoDB" id="632640at2"/>